<comment type="similarity">
    <text evidence="1 6">Belongs to the EF-Ts family.</text>
</comment>
<dbReference type="CDD" id="cd14275">
    <property type="entry name" value="UBA_EF-Ts"/>
    <property type="match status" value="1"/>
</dbReference>
<dbReference type="InterPro" id="IPR018101">
    <property type="entry name" value="Transl_elong_Ts_CS"/>
</dbReference>
<sequence>MSATITAADVKALRQKTGAGMMDCKKALQETDGDLDKAVELLRVKLGNKVGKLADREAAEGTVQAVVSEDGKRGALVEVDCNTDFVARNDDFIAFAKRIAGFLAADGAAGPVDTAALLEQELDGQQVEALRAELSATTGENVVIRRAERFAVDGEGTIQTYIHATGKVGVAVQVDGAADADARAAFGKEVAMHVAAIPATQYVAPEDVPQEQRDAELRVYEQQAEAEGKPAEIREKIAQGKLSKWLKEIALLPQEHINPDKHGGKTIDQLRKDVGDVTVARFVRFQVGE</sequence>
<name>A0ABU4VH69_9ACTN</name>
<keyword evidence="6" id="KW-0963">Cytoplasm</keyword>
<keyword evidence="3 6" id="KW-0251">Elongation factor</keyword>
<dbReference type="GO" id="GO:0003746">
    <property type="term" value="F:translation elongation factor activity"/>
    <property type="evidence" value="ECO:0007669"/>
    <property type="project" value="UniProtKB-KW"/>
</dbReference>
<evidence type="ECO:0000313" key="9">
    <source>
        <dbReference type="Proteomes" id="UP001277761"/>
    </source>
</evidence>
<evidence type="ECO:0000256" key="2">
    <source>
        <dbReference type="ARBA" id="ARBA00016956"/>
    </source>
</evidence>
<dbReference type="SUPFAM" id="SSF46934">
    <property type="entry name" value="UBA-like"/>
    <property type="match status" value="1"/>
</dbReference>
<gene>
    <name evidence="6 8" type="primary">tsf</name>
    <name evidence="8" type="ORF">SK069_01505</name>
</gene>
<dbReference type="RefSeq" id="WP_319952409.1">
    <property type="nucleotide sequence ID" value="NZ_JAXAVX010000001.1"/>
</dbReference>
<keyword evidence="4 6" id="KW-0648">Protein biosynthesis</keyword>
<dbReference type="InterPro" id="IPR036402">
    <property type="entry name" value="EF-Ts_dimer_sf"/>
</dbReference>
<proteinExistence type="inferred from homology"/>
<dbReference type="HAMAP" id="MF_00050">
    <property type="entry name" value="EF_Ts"/>
    <property type="match status" value="1"/>
</dbReference>
<dbReference type="PANTHER" id="PTHR11741">
    <property type="entry name" value="ELONGATION FACTOR TS"/>
    <property type="match status" value="1"/>
</dbReference>
<feature type="region of interest" description="Involved in Mg(2+) ion dislocation from EF-Tu" evidence="6">
    <location>
        <begin position="83"/>
        <end position="86"/>
    </location>
</feature>
<comment type="caution">
    <text evidence="8">The sequence shown here is derived from an EMBL/GenBank/DDBJ whole genome shotgun (WGS) entry which is preliminary data.</text>
</comment>
<dbReference type="Gene3D" id="1.10.286.20">
    <property type="match status" value="1"/>
</dbReference>
<comment type="subcellular location">
    <subcellularLocation>
        <location evidence="6">Cytoplasm</location>
    </subcellularLocation>
</comment>
<dbReference type="InterPro" id="IPR001816">
    <property type="entry name" value="Transl_elong_EFTs/EF1B"/>
</dbReference>
<organism evidence="8 9">
    <name type="scientific">Patulibacter brassicae</name>
    <dbReference type="NCBI Taxonomy" id="1705717"/>
    <lineage>
        <taxon>Bacteria</taxon>
        <taxon>Bacillati</taxon>
        <taxon>Actinomycetota</taxon>
        <taxon>Thermoleophilia</taxon>
        <taxon>Solirubrobacterales</taxon>
        <taxon>Patulibacteraceae</taxon>
        <taxon>Patulibacter</taxon>
    </lineage>
</organism>
<dbReference type="Gene3D" id="3.30.479.20">
    <property type="entry name" value="Elongation factor Ts, dimerisation domain"/>
    <property type="match status" value="2"/>
</dbReference>
<comment type="function">
    <text evidence="5 6">Associates with the EF-Tu.GDP complex and induces the exchange of GDP to GTP. It remains bound to the aminoacyl-tRNA.EF-Tu.GTP complex up to the GTP hydrolysis stage on the ribosome.</text>
</comment>
<accession>A0ABU4VH69</accession>
<dbReference type="InterPro" id="IPR009060">
    <property type="entry name" value="UBA-like_sf"/>
</dbReference>
<dbReference type="Proteomes" id="UP001277761">
    <property type="component" value="Unassembled WGS sequence"/>
</dbReference>
<evidence type="ECO:0000256" key="6">
    <source>
        <dbReference type="HAMAP-Rule" id="MF_00050"/>
    </source>
</evidence>
<evidence type="ECO:0000259" key="7">
    <source>
        <dbReference type="Pfam" id="PF00889"/>
    </source>
</evidence>
<dbReference type="SUPFAM" id="SSF54713">
    <property type="entry name" value="Elongation factor Ts (EF-Ts), dimerisation domain"/>
    <property type="match status" value="2"/>
</dbReference>
<evidence type="ECO:0000256" key="1">
    <source>
        <dbReference type="ARBA" id="ARBA00005532"/>
    </source>
</evidence>
<dbReference type="InterPro" id="IPR014039">
    <property type="entry name" value="Transl_elong_EFTs/EF1B_dimer"/>
</dbReference>
<dbReference type="Pfam" id="PF00889">
    <property type="entry name" value="EF_TS"/>
    <property type="match status" value="1"/>
</dbReference>
<evidence type="ECO:0000256" key="3">
    <source>
        <dbReference type="ARBA" id="ARBA00022768"/>
    </source>
</evidence>
<evidence type="ECO:0000256" key="5">
    <source>
        <dbReference type="ARBA" id="ARBA00025453"/>
    </source>
</evidence>
<dbReference type="EMBL" id="JAXAVX010000001">
    <property type="protein sequence ID" value="MDX8150258.1"/>
    <property type="molecule type" value="Genomic_DNA"/>
</dbReference>
<evidence type="ECO:0000256" key="4">
    <source>
        <dbReference type="ARBA" id="ARBA00022917"/>
    </source>
</evidence>
<dbReference type="PROSITE" id="PS01126">
    <property type="entry name" value="EF_TS_1"/>
    <property type="match status" value="1"/>
</dbReference>
<keyword evidence="9" id="KW-1185">Reference proteome</keyword>
<dbReference type="PANTHER" id="PTHR11741:SF0">
    <property type="entry name" value="ELONGATION FACTOR TS, MITOCHONDRIAL"/>
    <property type="match status" value="1"/>
</dbReference>
<feature type="domain" description="Translation elongation factor EFTs/EF1B dimerisation" evidence="7">
    <location>
        <begin position="74"/>
        <end position="289"/>
    </location>
</feature>
<evidence type="ECO:0000313" key="8">
    <source>
        <dbReference type="EMBL" id="MDX8150258.1"/>
    </source>
</evidence>
<reference evidence="8 9" key="1">
    <citation type="submission" date="2023-11" db="EMBL/GenBank/DDBJ databases">
        <authorList>
            <person name="Xu M."/>
            <person name="Jiang T."/>
        </authorList>
    </citation>
    <scope>NUCLEOTIDE SEQUENCE [LARGE SCALE GENOMIC DNA]</scope>
    <source>
        <strain evidence="8 9">SD</strain>
    </source>
</reference>
<dbReference type="NCBIfam" id="TIGR00116">
    <property type="entry name" value="tsf"/>
    <property type="match status" value="1"/>
</dbReference>
<dbReference type="Gene3D" id="1.10.8.10">
    <property type="entry name" value="DNA helicase RuvA subunit, C-terminal domain"/>
    <property type="match status" value="1"/>
</dbReference>
<protein>
    <recommendedName>
        <fullName evidence="2 6">Elongation factor Ts</fullName>
        <shortName evidence="6">EF-Ts</shortName>
    </recommendedName>
</protein>